<dbReference type="Proteomes" id="UP000654401">
    <property type="component" value="Unassembled WGS sequence"/>
</dbReference>
<dbReference type="HAMAP" id="MF_00676">
    <property type="entry name" value="UPF0260"/>
    <property type="match status" value="1"/>
</dbReference>
<dbReference type="InterPro" id="IPR008228">
    <property type="entry name" value="UCP006173"/>
</dbReference>
<dbReference type="NCBIfam" id="NF003507">
    <property type="entry name" value="PRK05170.2-5"/>
    <property type="match status" value="1"/>
</dbReference>
<evidence type="ECO:0000313" key="2">
    <source>
        <dbReference type="EMBL" id="MBC8519153.1"/>
    </source>
</evidence>
<dbReference type="NCBIfam" id="NF003501">
    <property type="entry name" value="PRK05170.1-5"/>
    <property type="match status" value="1"/>
</dbReference>
<comment type="caution">
    <text evidence="2">The sequence shown here is derived from an EMBL/GenBank/DDBJ whole genome shotgun (WGS) entry which is preliminary data.</text>
</comment>
<accession>A0A8J6TS30</accession>
<protein>
    <recommendedName>
        <fullName evidence="1">UPF0260 protein H8D24_01910</fullName>
    </recommendedName>
</protein>
<evidence type="ECO:0000256" key="1">
    <source>
        <dbReference type="HAMAP-Rule" id="MF_00676"/>
    </source>
</evidence>
<dbReference type="InterPro" id="IPR005358">
    <property type="entry name" value="Puta_zinc/iron-chelating_dom"/>
</dbReference>
<evidence type="ECO:0000313" key="3">
    <source>
        <dbReference type="Proteomes" id="UP000654401"/>
    </source>
</evidence>
<dbReference type="AlphaFoldDB" id="A0A8J6TS30"/>
<dbReference type="PANTHER" id="PTHR37421:SF1">
    <property type="entry name" value="UPF0260 PROTEIN YCGN"/>
    <property type="match status" value="1"/>
</dbReference>
<sequence>MRERFWEHYPLAELTSDEWESLCDGCARCCLQKLEDEESGEVFYTSIACNLLDLERCSCSDYPNRNINVPNCVHLTVEKTAEFHWLPSTCSYRLLHEGKSLPGWHPLVSGDRDSIHDTGISIRSFAMLEQGGEDLEEYLIGEL</sequence>
<reference evidence="2 3" key="1">
    <citation type="submission" date="2020-08" db="EMBL/GenBank/DDBJ databases">
        <title>Bridging the membrane lipid divide: bacteria of the FCB group superphylum have the potential to synthesize archaeal ether lipids.</title>
        <authorList>
            <person name="Villanueva L."/>
            <person name="Von Meijenfeldt F.A.B."/>
            <person name="Westbye A.B."/>
            <person name="Yadav S."/>
            <person name="Hopmans E.C."/>
            <person name="Dutilh B.E."/>
            <person name="Sinninghe Damste J.S."/>
        </authorList>
    </citation>
    <scope>NUCLEOTIDE SEQUENCE [LARGE SCALE GENOMIC DNA]</scope>
    <source>
        <strain evidence="2">NIOZ-UU100</strain>
    </source>
</reference>
<proteinExistence type="inferred from homology"/>
<dbReference type="Pfam" id="PF03692">
    <property type="entry name" value="CxxCxxCC"/>
    <property type="match status" value="1"/>
</dbReference>
<dbReference type="PANTHER" id="PTHR37421">
    <property type="entry name" value="UPF0260 PROTEIN YCGN"/>
    <property type="match status" value="1"/>
</dbReference>
<organism evidence="2 3">
    <name type="scientific">Candidatus Thiopontia autotrophica</name>
    <dbReference type="NCBI Taxonomy" id="2841688"/>
    <lineage>
        <taxon>Bacteria</taxon>
        <taxon>Pseudomonadati</taxon>
        <taxon>Pseudomonadota</taxon>
        <taxon>Gammaproteobacteria</taxon>
        <taxon>Candidatus Thiopontia</taxon>
    </lineage>
</organism>
<gene>
    <name evidence="2" type="ORF">H8D24_01910</name>
</gene>
<dbReference type="PIRSF" id="PIRSF006173">
    <property type="entry name" value="UCP006173"/>
    <property type="match status" value="1"/>
</dbReference>
<name>A0A8J6TS30_9GAMM</name>
<dbReference type="EMBL" id="JACNFK010000017">
    <property type="protein sequence ID" value="MBC8519153.1"/>
    <property type="molecule type" value="Genomic_DNA"/>
</dbReference>
<comment type="similarity">
    <text evidence="1">Belongs to the UPF0260 family.</text>
</comment>